<protein>
    <submittedName>
        <fullName evidence="2">Uncharacterized protein</fullName>
    </submittedName>
</protein>
<evidence type="ECO:0000313" key="4">
    <source>
        <dbReference type="EMBL" id="GCA62195.1"/>
    </source>
</evidence>
<evidence type="ECO:0000313" key="2">
    <source>
        <dbReference type="EMBL" id="GCA62019.1"/>
    </source>
</evidence>
<organism evidence="2 5">
    <name type="scientific">Kipferlia bialata</name>
    <dbReference type="NCBI Taxonomy" id="797122"/>
    <lineage>
        <taxon>Eukaryota</taxon>
        <taxon>Metamonada</taxon>
        <taxon>Carpediemonas-like organisms</taxon>
        <taxon>Kipferlia</taxon>
    </lineage>
</organism>
<comment type="caution">
    <text evidence="2">The sequence shown here is derived from an EMBL/GenBank/DDBJ whole genome shotgun (WGS) entry which is preliminary data.</text>
</comment>
<dbReference type="EMBL" id="BDIP01000081">
    <property type="protein sequence ID" value="GCA62019.1"/>
    <property type="molecule type" value="Genomic_DNA"/>
</dbReference>
<evidence type="ECO:0000256" key="1">
    <source>
        <dbReference type="SAM" id="MobiDB-lite"/>
    </source>
</evidence>
<keyword evidence="5" id="KW-1185">Reference proteome</keyword>
<dbReference type="AlphaFoldDB" id="A0A391NTN8"/>
<reference evidence="2 5" key="2">
    <citation type="journal article" date="2018" name="PLoS ONE">
        <title>The draft genome of Kipferlia bialata reveals reductive genome evolution in fornicate parasites.</title>
        <authorList>
            <person name="Tanifuji G."/>
            <person name="Takabayashi S."/>
            <person name="Kume K."/>
            <person name="Takagi M."/>
            <person name="Nakayama T."/>
            <person name="Kamikawa R."/>
            <person name="Inagaki Y."/>
            <person name="Hashimoto T."/>
        </authorList>
    </citation>
    <scope>NUCLEOTIDE SEQUENCE [LARGE SCALE GENOMIC DNA]</scope>
    <source>
        <strain evidence="2">NY0173</strain>
    </source>
</reference>
<dbReference type="Proteomes" id="UP000265618">
    <property type="component" value="Unassembled WGS sequence"/>
</dbReference>
<dbReference type="EMBL" id="BDIP01000281">
    <property type="protein sequence ID" value="GCA62193.1"/>
    <property type="molecule type" value="Genomic_DNA"/>
</dbReference>
<gene>
    <name evidence="2" type="ORF">KIPB_000665</name>
    <name evidence="3" type="ORF">KIPB_001865</name>
    <name evidence="4" type="ORF">KIPB_001877</name>
</gene>
<feature type="region of interest" description="Disordered" evidence="1">
    <location>
        <begin position="48"/>
        <end position="69"/>
    </location>
</feature>
<accession>A0A391NTN8</accession>
<dbReference type="EMBL" id="BDIP01000282">
    <property type="protein sequence ID" value="GCA62195.1"/>
    <property type="molecule type" value="Genomic_DNA"/>
</dbReference>
<evidence type="ECO:0000313" key="5">
    <source>
        <dbReference type="Proteomes" id="UP000265618"/>
    </source>
</evidence>
<proteinExistence type="predicted"/>
<sequence length="85" mass="8889">MSQSSSGWDGMVRTVGAPAPALMGDPAVKRWATQPLSPYHFSLSQSLRAARGGGGEHATRGDGTDGSDDVCLNLSRALVKHEVSH</sequence>
<reference evidence="2" key="1">
    <citation type="submission" date="2016-10" db="EMBL/GenBank/DDBJ databases">
        <authorList>
            <person name="Tanifuji G."/>
            <person name="Kume K."/>
            <person name="Nakayama T."/>
            <person name="Takabayashi S."/>
            <person name="Hashimoto T."/>
        </authorList>
    </citation>
    <scope>NUCLEOTIDE SEQUENCE</scope>
    <source>
        <strain evidence="2">NY0173</strain>
    </source>
</reference>
<evidence type="ECO:0000313" key="3">
    <source>
        <dbReference type="EMBL" id="GCA62193.1"/>
    </source>
</evidence>
<name>A0A391NTN8_9EUKA</name>